<organism evidence="1 2">
    <name type="scientific">Aquirhabdus parva</name>
    <dbReference type="NCBI Taxonomy" id="2283318"/>
    <lineage>
        <taxon>Bacteria</taxon>
        <taxon>Pseudomonadati</taxon>
        <taxon>Pseudomonadota</taxon>
        <taxon>Gammaproteobacteria</taxon>
        <taxon>Moraxellales</taxon>
        <taxon>Moraxellaceae</taxon>
        <taxon>Aquirhabdus</taxon>
    </lineage>
</organism>
<protein>
    <submittedName>
        <fullName evidence="1">YceK/YidQ family lipoprotein</fullName>
    </submittedName>
</protein>
<sequence>MVSYFHMLKRILLLTLITVVIQGCGSFSTLGRDQYAVRADLNRHKTKCTSIPQIYSGVVYDACRANNNKNNPGSDLYGGAEFSFFSFDLVPSFIIDTFALPYTSYQQYKLGSISIEKE</sequence>
<dbReference type="KEGG" id="mbah:HYN46_08770"/>
<accession>A0A345P6L3</accession>
<dbReference type="OrthoDB" id="8547342at2"/>
<keyword evidence="2" id="KW-1185">Reference proteome</keyword>
<reference evidence="1 2" key="1">
    <citation type="submission" date="2018-07" db="EMBL/GenBank/DDBJ databases">
        <title>Genome sequencing of Moraxellaceae gen. HYN0046.</title>
        <authorList>
            <person name="Kim M."/>
            <person name="Yi H."/>
        </authorList>
    </citation>
    <scope>NUCLEOTIDE SEQUENCE [LARGE SCALE GENOMIC DNA]</scope>
    <source>
        <strain evidence="1 2">HYN0046</strain>
    </source>
</reference>
<dbReference type="InterPro" id="IPR010780">
    <property type="entry name" value="DUF1375"/>
</dbReference>
<dbReference type="Proteomes" id="UP000253940">
    <property type="component" value="Chromosome"/>
</dbReference>
<evidence type="ECO:0000313" key="2">
    <source>
        <dbReference type="Proteomes" id="UP000253940"/>
    </source>
</evidence>
<dbReference type="EMBL" id="CP031222">
    <property type="protein sequence ID" value="AXI02922.1"/>
    <property type="molecule type" value="Genomic_DNA"/>
</dbReference>
<proteinExistence type="predicted"/>
<keyword evidence="1" id="KW-0449">Lipoprotein</keyword>
<gene>
    <name evidence="1" type="ORF">HYN46_08770</name>
</gene>
<dbReference type="Pfam" id="PF07119">
    <property type="entry name" value="DUF1375"/>
    <property type="match status" value="1"/>
</dbReference>
<dbReference type="AlphaFoldDB" id="A0A345P6L3"/>
<evidence type="ECO:0000313" key="1">
    <source>
        <dbReference type="EMBL" id="AXI02922.1"/>
    </source>
</evidence>
<name>A0A345P6L3_9GAMM</name>